<evidence type="ECO:0000313" key="1">
    <source>
        <dbReference type="EMBL" id="PMB68111.1"/>
    </source>
</evidence>
<organism evidence="1 2">
    <name type="scientific">Beauveria bassiana</name>
    <name type="common">White muscardine disease fungus</name>
    <name type="synonym">Tritirachium shiotae</name>
    <dbReference type="NCBI Taxonomy" id="176275"/>
    <lineage>
        <taxon>Eukaryota</taxon>
        <taxon>Fungi</taxon>
        <taxon>Dikarya</taxon>
        <taxon>Ascomycota</taxon>
        <taxon>Pezizomycotina</taxon>
        <taxon>Sordariomycetes</taxon>
        <taxon>Hypocreomycetidae</taxon>
        <taxon>Hypocreales</taxon>
        <taxon>Cordycipitaceae</taxon>
        <taxon>Beauveria</taxon>
    </lineage>
</organism>
<accession>A0A2N6NLF7</accession>
<comment type="caution">
    <text evidence="1">The sequence shown here is derived from an EMBL/GenBank/DDBJ whole genome shotgun (WGS) entry which is preliminary data.</text>
</comment>
<sequence>MLMVAIPGNRKRNTVRSAAEAKQVLHGCSNTRAAFSSVVCQLCFMLSAATGDDWYQYDPSGSQLTMARQFRAKASQTLQELRKEENRD</sequence>
<gene>
    <name evidence="1" type="ORF">BM221_006288</name>
</gene>
<dbReference type="AlphaFoldDB" id="A0A2N6NLF7"/>
<protein>
    <submittedName>
        <fullName evidence="1">Uncharacterized protein</fullName>
    </submittedName>
</protein>
<evidence type="ECO:0000313" key="2">
    <source>
        <dbReference type="Proteomes" id="UP000235728"/>
    </source>
</evidence>
<reference evidence="1 2" key="1">
    <citation type="journal article" date="2016" name="Appl. Microbiol. Biotechnol.">
        <title>Characterization of T-DNA insertion mutants with decreased virulence in the entomopathogenic fungus Beauveria bassiana JEF-007.</title>
        <authorList>
            <person name="Kim S."/>
            <person name="Lee S.J."/>
            <person name="Nai Y.S."/>
            <person name="Yu J.S."/>
            <person name="Lee M.R."/>
            <person name="Yang Y.T."/>
            <person name="Kim J.S."/>
        </authorList>
    </citation>
    <scope>NUCLEOTIDE SEQUENCE [LARGE SCALE GENOMIC DNA]</scope>
    <source>
        <strain evidence="1 2">JEF-007</strain>
    </source>
</reference>
<name>A0A2N6NLF7_BEABA</name>
<dbReference type="EMBL" id="MRVG01000006">
    <property type="protein sequence ID" value="PMB68111.1"/>
    <property type="molecule type" value="Genomic_DNA"/>
</dbReference>
<dbReference type="Proteomes" id="UP000235728">
    <property type="component" value="Unassembled WGS sequence"/>
</dbReference>
<proteinExistence type="predicted"/>